<organism evidence="2 3">
    <name type="scientific">Bosea lathyri</name>
    <dbReference type="NCBI Taxonomy" id="1036778"/>
    <lineage>
        <taxon>Bacteria</taxon>
        <taxon>Pseudomonadati</taxon>
        <taxon>Pseudomonadota</taxon>
        <taxon>Alphaproteobacteria</taxon>
        <taxon>Hyphomicrobiales</taxon>
        <taxon>Boseaceae</taxon>
        <taxon>Bosea</taxon>
    </lineage>
</organism>
<dbReference type="PANTHER" id="PTHR34009">
    <property type="entry name" value="PROTEIN STAR"/>
    <property type="match status" value="1"/>
</dbReference>
<name>A0A1H6BJE1_9HYPH</name>
<evidence type="ECO:0000259" key="1">
    <source>
        <dbReference type="Pfam" id="PF05050"/>
    </source>
</evidence>
<dbReference type="GO" id="GO:0005886">
    <property type="term" value="C:plasma membrane"/>
    <property type="evidence" value="ECO:0007669"/>
    <property type="project" value="TreeGrafter"/>
</dbReference>
<dbReference type="Pfam" id="PF05050">
    <property type="entry name" value="Methyltransf_21"/>
    <property type="match status" value="1"/>
</dbReference>
<dbReference type="AlphaFoldDB" id="A0A1H6BJE1"/>
<sequence>MSKPFAVRCLTALNETQIVPPSSLSARLSWQAAFDAPTNSQIEQERWVLAMCEGRRDGRFAEIGAFDGVHLSNTYRLETDHGWSGVLVEPNPALFAALSRSRTAIGVEKAVYRESGQLLSFVASQEIGTLAEYAEADGYAEHRRQAISAGGLITVSTITFDELALIGDIPQRGFDYVSLDTEGSELDILRTIALDRHRIALFTIEHNFVEPRREEMRTLLSEAGYQRLNVGFDDWYWHEGHLAARNGGTLPDIAAINAHVKSIYLD</sequence>
<dbReference type="GO" id="GO:0032259">
    <property type="term" value="P:methylation"/>
    <property type="evidence" value="ECO:0007669"/>
    <property type="project" value="UniProtKB-KW"/>
</dbReference>
<keyword evidence="2" id="KW-0808">Transferase</keyword>
<dbReference type="GO" id="GO:0008168">
    <property type="term" value="F:methyltransferase activity"/>
    <property type="evidence" value="ECO:0007669"/>
    <property type="project" value="UniProtKB-KW"/>
</dbReference>
<dbReference type="InterPro" id="IPR029063">
    <property type="entry name" value="SAM-dependent_MTases_sf"/>
</dbReference>
<evidence type="ECO:0000313" key="2">
    <source>
        <dbReference type="EMBL" id="SEG60515.1"/>
    </source>
</evidence>
<reference evidence="2 3" key="1">
    <citation type="submission" date="2016-10" db="EMBL/GenBank/DDBJ databases">
        <authorList>
            <person name="de Groot N.N."/>
        </authorList>
    </citation>
    <scope>NUCLEOTIDE SEQUENCE [LARGE SCALE GENOMIC DNA]</scope>
    <source>
        <strain evidence="2 3">DSM 26656</strain>
    </source>
</reference>
<proteinExistence type="predicted"/>
<dbReference type="Proteomes" id="UP000236743">
    <property type="component" value="Unassembled WGS sequence"/>
</dbReference>
<accession>A0A1H6BJE1</accession>
<dbReference type="GO" id="GO:0016197">
    <property type="term" value="P:endosomal transport"/>
    <property type="evidence" value="ECO:0007669"/>
    <property type="project" value="TreeGrafter"/>
</dbReference>
<dbReference type="SUPFAM" id="SSF53335">
    <property type="entry name" value="S-adenosyl-L-methionine-dependent methyltransferases"/>
    <property type="match status" value="1"/>
</dbReference>
<evidence type="ECO:0000313" key="3">
    <source>
        <dbReference type="Proteomes" id="UP000236743"/>
    </source>
</evidence>
<dbReference type="EMBL" id="FNUY01000007">
    <property type="protein sequence ID" value="SEG60515.1"/>
    <property type="molecule type" value="Genomic_DNA"/>
</dbReference>
<keyword evidence="3" id="KW-1185">Reference proteome</keyword>
<gene>
    <name evidence="2" type="ORF">SAMN04488115_107260</name>
</gene>
<keyword evidence="2" id="KW-0489">Methyltransferase</keyword>
<dbReference type="RefSeq" id="WP_103873841.1">
    <property type="nucleotide sequence ID" value="NZ_FNUY01000007.1"/>
</dbReference>
<dbReference type="Gene3D" id="3.40.50.150">
    <property type="entry name" value="Vaccinia Virus protein VP39"/>
    <property type="match status" value="1"/>
</dbReference>
<dbReference type="PANTHER" id="PTHR34009:SF2">
    <property type="entry name" value="PROTEIN STAR"/>
    <property type="match status" value="1"/>
</dbReference>
<protein>
    <submittedName>
        <fullName evidence="2">Methyltransferase, FkbM family</fullName>
    </submittedName>
</protein>
<dbReference type="InterPro" id="IPR006342">
    <property type="entry name" value="FkbM_mtfrase"/>
</dbReference>
<dbReference type="OrthoDB" id="938855at2"/>
<dbReference type="GO" id="GO:0005737">
    <property type="term" value="C:cytoplasm"/>
    <property type="evidence" value="ECO:0007669"/>
    <property type="project" value="GOC"/>
</dbReference>
<feature type="domain" description="Methyltransferase FkbM" evidence="1">
    <location>
        <begin position="62"/>
        <end position="226"/>
    </location>
</feature>
<dbReference type="GO" id="GO:0006888">
    <property type="term" value="P:endoplasmic reticulum to Golgi vesicle-mediated transport"/>
    <property type="evidence" value="ECO:0007669"/>
    <property type="project" value="TreeGrafter"/>
</dbReference>
<dbReference type="InterPro" id="IPR053202">
    <property type="entry name" value="EGF_Rcpt_Signaling_Reg"/>
</dbReference>